<dbReference type="Gene3D" id="2.40.110.10">
    <property type="entry name" value="Butyryl-CoA Dehydrogenase, subunit A, domain 2"/>
    <property type="match status" value="1"/>
</dbReference>
<evidence type="ECO:0000259" key="9">
    <source>
        <dbReference type="Pfam" id="PF02771"/>
    </source>
</evidence>
<dbReference type="AlphaFoldDB" id="A0A0H4X9G3"/>
<dbReference type="Gene3D" id="1.10.540.10">
    <property type="entry name" value="Acyl-CoA dehydrogenase/oxidase, N-terminal domain"/>
    <property type="match status" value="1"/>
</dbReference>
<evidence type="ECO:0000313" key="11">
    <source>
        <dbReference type="Proteomes" id="UP000009026"/>
    </source>
</evidence>
<proteinExistence type="inferred from homology"/>
<dbReference type="InterPro" id="IPR046373">
    <property type="entry name" value="Acyl-CoA_Oxase/DH_mid-dom_sf"/>
</dbReference>
<evidence type="ECO:0000259" key="8">
    <source>
        <dbReference type="Pfam" id="PF02770"/>
    </source>
</evidence>
<evidence type="ECO:0000259" key="7">
    <source>
        <dbReference type="Pfam" id="PF00441"/>
    </source>
</evidence>
<dbReference type="SUPFAM" id="SSF47203">
    <property type="entry name" value="Acyl-CoA dehydrogenase C-terminal domain-like"/>
    <property type="match status" value="1"/>
</dbReference>
<evidence type="ECO:0000256" key="6">
    <source>
        <dbReference type="RuleBase" id="RU362125"/>
    </source>
</evidence>
<dbReference type="eggNOG" id="COG1960">
    <property type="taxonomic scope" value="Bacteria"/>
</dbReference>
<dbReference type="SUPFAM" id="SSF56645">
    <property type="entry name" value="Acyl-CoA dehydrogenase NM domain-like"/>
    <property type="match status" value="1"/>
</dbReference>
<evidence type="ECO:0000256" key="4">
    <source>
        <dbReference type="ARBA" id="ARBA00022827"/>
    </source>
</evidence>
<evidence type="ECO:0000256" key="3">
    <source>
        <dbReference type="ARBA" id="ARBA00022630"/>
    </source>
</evidence>
<dbReference type="InterPro" id="IPR006091">
    <property type="entry name" value="Acyl-CoA_Oxase/DH_mid-dom"/>
</dbReference>
<keyword evidence="11" id="KW-1185">Reference proteome</keyword>
<feature type="domain" description="Acyl-CoA dehydrogenase/oxidase C-terminal" evidence="7">
    <location>
        <begin position="229"/>
        <end position="375"/>
    </location>
</feature>
<dbReference type="GO" id="GO:0050660">
    <property type="term" value="F:flavin adenine dinucleotide binding"/>
    <property type="evidence" value="ECO:0007669"/>
    <property type="project" value="InterPro"/>
</dbReference>
<accession>A0A0H4X9G3</accession>
<dbReference type="EMBL" id="CP012109">
    <property type="protein sequence ID" value="AKQ70653.1"/>
    <property type="molecule type" value="Genomic_DNA"/>
</dbReference>
<evidence type="ECO:0000256" key="2">
    <source>
        <dbReference type="ARBA" id="ARBA00009347"/>
    </source>
</evidence>
<organism evidence="10 11">
    <name type="scientific">Pseudomyxococcus hansupus</name>
    <dbReference type="NCBI Taxonomy" id="1297742"/>
    <lineage>
        <taxon>Bacteria</taxon>
        <taxon>Pseudomonadati</taxon>
        <taxon>Myxococcota</taxon>
        <taxon>Myxococcia</taxon>
        <taxon>Myxococcales</taxon>
        <taxon>Cystobacterineae</taxon>
        <taxon>Myxococcaceae</taxon>
        <taxon>Pseudomyxococcus</taxon>
    </lineage>
</organism>
<name>A0A0H4X9G3_9BACT</name>
<dbReference type="OrthoDB" id="9775090at2"/>
<dbReference type="PROSITE" id="PS00072">
    <property type="entry name" value="ACYL_COA_DH_1"/>
    <property type="match status" value="1"/>
</dbReference>
<reference evidence="10 11" key="1">
    <citation type="journal article" date="2016" name="PLoS ONE">
        <title>Complete Genome Sequence and Comparative Genomics of a Novel Myxobacterium Myxococcus hansupus.</title>
        <authorList>
            <person name="Sharma G."/>
            <person name="Narwani T."/>
            <person name="Subramanian S."/>
        </authorList>
    </citation>
    <scope>NUCLEOTIDE SEQUENCE [LARGE SCALE GENOMIC DNA]</scope>
    <source>
        <strain evidence="11">mixupus</strain>
    </source>
</reference>
<dbReference type="GO" id="GO:0003995">
    <property type="term" value="F:acyl-CoA dehydrogenase activity"/>
    <property type="evidence" value="ECO:0007669"/>
    <property type="project" value="InterPro"/>
</dbReference>
<dbReference type="Proteomes" id="UP000009026">
    <property type="component" value="Chromosome"/>
</dbReference>
<dbReference type="InterPro" id="IPR013786">
    <property type="entry name" value="AcylCoA_DH/ox_N"/>
</dbReference>
<keyword evidence="5 6" id="KW-0560">Oxidoreductase</keyword>
<dbReference type="InterPro" id="IPR006089">
    <property type="entry name" value="Acyl-CoA_DH_CS"/>
</dbReference>
<dbReference type="Pfam" id="PF02770">
    <property type="entry name" value="Acyl-CoA_dh_M"/>
    <property type="match status" value="1"/>
</dbReference>
<dbReference type="Pfam" id="PF00441">
    <property type="entry name" value="Acyl-CoA_dh_1"/>
    <property type="match status" value="1"/>
</dbReference>
<dbReference type="InterPro" id="IPR009075">
    <property type="entry name" value="AcylCo_DH/oxidase_C"/>
</dbReference>
<gene>
    <name evidence="10" type="ORF">A176_007565</name>
</gene>
<comment type="similarity">
    <text evidence="2 6">Belongs to the acyl-CoA dehydrogenase family.</text>
</comment>
<comment type="cofactor">
    <cofactor evidence="1 6">
        <name>FAD</name>
        <dbReference type="ChEBI" id="CHEBI:57692"/>
    </cofactor>
</comment>
<evidence type="ECO:0000256" key="1">
    <source>
        <dbReference type="ARBA" id="ARBA00001974"/>
    </source>
</evidence>
<dbReference type="FunFam" id="1.20.140.10:FF:000001">
    <property type="entry name" value="Acyl-CoA dehydrogenase"/>
    <property type="match status" value="1"/>
</dbReference>
<dbReference type="RefSeq" id="WP_044889910.1">
    <property type="nucleotide sequence ID" value="NZ_CP012109.1"/>
</dbReference>
<protein>
    <submittedName>
        <fullName evidence="10">Acyl-CoA dehydrogenase</fullName>
    </submittedName>
</protein>
<sequence>MHVRTPEQASFAGAIDDFCRAQTGTRAQRDALTQHGAEFHNRVLYGQMAELGWLGVGISPEQGGSGGGLSEVCLFTERTNYGLAPVGGYVTTAVAAGPYAKFGTPAQREKVLGGIVRGRVEAIAISEPGAGSDVAAISCRARRISDGFIINGQKTWCSNAHLADHLLLIARTQTGTRHEGLTMFCVPTNTPGVEIRGIPTLNGKDVNDVYFTDCFLPESAVVGKVDQAWPQVMAGLNSERLILAAAMLGRGRRAFDDALAYVKERKQFGKSVGSFQALKHRIADLATELDCCELLLYRVAAMADEAPERMLPREASMAKLKATETAKRVALEGVQMMGGYGYATEYDMESHLRATVISTVYGGTSEIQRDIIGKTFGL</sequence>
<feature type="domain" description="Acyl-CoA dehydrogenase/oxidase N-terminal" evidence="9">
    <location>
        <begin position="5"/>
        <end position="118"/>
    </location>
</feature>
<keyword evidence="3 6" id="KW-0285">Flavoprotein</keyword>
<dbReference type="CDD" id="cd00567">
    <property type="entry name" value="ACAD"/>
    <property type="match status" value="1"/>
</dbReference>
<dbReference type="InterPro" id="IPR037069">
    <property type="entry name" value="AcylCoA_DH/ox_N_sf"/>
</dbReference>
<dbReference type="Gene3D" id="1.20.140.10">
    <property type="entry name" value="Butyryl-CoA Dehydrogenase, subunit A, domain 3"/>
    <property type="match status" value="1"/>
</dbReference>
<dbReference type="KEGG" id="mym:A176_007565"/>
<keyword evidence="4 6" id="KW-0274">FAD</keyword>
<dbReference type="Pfam" id="PF02771">
    <property type="entry name" value="Acyl-CoA_dh_N"/>
    <property type="match status" value="1"/>
</dbReference>
<dbReference type="PANTHER" id="PTHR43884:SF20">
    <property type="entry name" value="ACYL-COA DEHYDROGENASE FADE28"/>
    <property type="match status" value="1"/>
</dbReference>
<dbReference type="PATRIC" id="fig|1297742.4.peg.7697"/>
<dbReference type="STRING" id="1297742.A176_007565"/>
<evidence type="ECO:0000313" key="10">
    <source>
        <dbReference type="EMBL" id="AKQ70653.1"/>
    </source>
</evidence>
<dbReference type="PANTHER" id="PTHR43884">
    <property type="entry name" value="ACYL-COA DEHYDROGENASE"/>
    <property type="match status" value="1"/>
</dbReference>
<feature type="domain" description="Acyl-CoA oxidase/dehydrogenase middle" evidence="8">
    <location>
        <begin position="122"/>
        <end position="214"/>
    </location>
</feature>
<dbReference type="InterPro" id="IPR036250">
    <property type="entry name" value="AcylCo_DH-like_C"/>
</dbReference>
<dbReference type="InterPro" id="IPR009100">
    <property type="entry name" value="AcylCoA_DH/oxidase_NM_dom_sf"/>
</dbReference>
<evidence type="ECO:0000256" key="5">
    <source>
        <dbReference type="ARBA" id="ARBA00023002"/>
    </source>
</evidence>